<comment type="caution">
    <text evidence="1">The sequence shown here is derived from an EMBL/GenBank/DDBJ whole genome shotgun (WGS) entry which is preliminary data.</text>
</comment>
<dbReference type="AlphaFoldDB" id="A0A820QNB3"/>
<proteinExistence type="predicted"/>
<dbReference type="EMBL" id="CAJOAZ010029455">
    <property type="protein sequence ID" value="CAF4425370.1"/>
    <property type="molecule type" value="Genomic_DNA"/>
</dbReference>
<dbReference type="Gene3D" id="3.90.1720.10">
    <property type="entry name" value="endopeptidase domain like (from Nostoc punctiforme)"/>
    <property type="match status" value="1"/>
</dbReference>
<evidence type="ECO:0000313" key="2">
    <source>
        <dbReference type="Proteomes" id="UP000663844"/>
    </source>
</evidence>
<feature type="non-terminal residue" evidence="1">
    <location>
        <position position="62"/>
    </location>
</feature>
<protein>
    <submittedName>
        <fullName evidence="1">Uncharacterized protein</fullName>
    </submittedName>
</protein>
<name>A0A820QNB3_9BILA</name>
<reference evidence="1" key="1">
    <citation type="submission" date="2021-02" db="EMBL/GenBank/DDBJ databases">
        <authorList>
            <person name="Nowell W R."/>
        </authorList>
    </citation>
    <scope>NUCLEOTIDE SEQUENCE</scope>
</reference>
<accession>A0A820QNB3</accession>
<evidence type="ECO:0000313" key="1">
    <source>
        <dbReference type="EMBL" id="CAF4425370.1"/>
    </source>
</evidence>
<organism evidence="1 2">
    <name type="scientific">Adineta steineri</name>
    <dbReference type="NCBI Taxonomy" id="433720"/>
    <lineage>
        <taxon>Eukaryota</taxon>
        <taxon>Metazoa</taxon>
        <taxon>Spiralia</taxon>
        <taxon>Gnathifera</taxon>
        <taxon>Rotifera</taxon>
        <taxon>Eurotatoria</taxon>
        <taxon>Bdelloidea</taxon>
        <taxon>Adinetida</taxon>
        <taxon>Adinetidae</taxon>
        <taxon>Adineta</taxon>
    </lineage>
</organism>
<sequence>MSDYIPRRGDHLYVWRKIRMYQHHGIVVTKEDILNNIISELIPEKLELLMIVEQNIHGLDIV</sequence>
<gene>
    <name evidence="1" type="ORF">OXD698_LOCUS52898</name>
</gene>
<dbReference type="Proteomes" id="UP000663844">
    <property type="component" value="Unassembled WGS sequence"/>
</dbReference>